<accession>A0ABN3U9R7</accession>
<dbReference type="InterPro" id="IPR001647">
    <property type="entry name" value="HTH_TetR"/>
</dbReference>
<gene>
    <name evidence="6" type="ORF">GCM10010439_33120</name>
</gene>
<evidence type="ECO:0000256" key="3">
    <source>
        <dbReference type="ARBA" id="ARBA00023163"/>
    </source>
</evidence>
<evidence type="ECO:0000259" key="5">
    <source>
        <dbReference type="PROSITE" id="PS50977"/>
    </source>
</evidence>
<evidence type="ECO:0000313" key="6">
    <source>
        <dbReference type="EMBL" id="GAA2727348.1"/>
    </source>
</evidence>
<keyword evidence="1" id="KW-0805">Transcription regulation</keyword>
<dbReference type="SUPFAM" id="SSF48498">
    <property type="entry name" value="Tetracyclin repressor-like, C-terminal domain"/>
    <property type="match status" value="1"/>
</dbReference>
<dbReference type="PANTHER" id="PTHR30055:SF234">
    <property type="entry name" value="HTH-TYPE TRANSCRIPTIONAL REGULATOR BETI"/>
    <property type="match status" value="1"/>
</dbReference>
<dbReference type="RefSeq" id="WP_344451289.1">
    <property type="nucleotide sequence ID" value="NZ_BAAATZ010000012.1"/>
</dbReference>
<dbReference type="Gene3D" id="1.10.357.10">
    <property type="entry name" value="Tetracycline Repressor, domain 2"/>
    <property type="match status" value="1"/>
</dbReference>
<keyword evidence="3" id="KW-0804">Transcription</keyword>
<feature type="domain" description="HTH tetR-type" evidence="5">
    <location>
        <begin position="4"/>
        <end position="64"/>
    </location>
</feature>
<dbReference type="InterPro" id="IPR050109">
    <property type="entry name" value="HTH-type_TetR-like_transc_reg"/>
</dbReference>
<keyword evidence="7" id="KW-1185">Reference proteome</keyword>
<sequence length="195" mass="21331">MGKAGRRGVILEEAMRVFSSKGYSAASLGEIAAAAGITRSSMYEHFPSKKALFLEVLSRQTEAAIAYVEPKVTEAGSGERRMRAAVSAYFEYAVNNPAAWRLLFDRSREGDPEVQRLRWEVRSSSVEMIKRMLGADFEQAGIDAGTVAGPVVVELAVSALDGATRWWERHPETPVDDLVCAVTRMLLTGLRPLPG</sequence>
<evidence type="ECO:0000256" key="2">
    <source>
        <dbReference type="ARBA" id="ARBA00023125"/>
    </source>
</evidence>
<dbReference type="PROSITE" id="PS50977">
    <property type="entry name" value="HTH_TETR_2"/>
    <property type="match status" value="1"/>
</dbReference>
<proteinExistence type="predicted"/>
<dbReference type="EMBL" id="BAAATZ010000012">
    <property type="protein sequence ID" value="GAA2727348.1"/>
    <property type="molecule type" value="Genomic_DNA"/>
</dbReference>
<dbReference type="InterPro" id="IPR036271">
    <property type="entry name" value="Tet_transcr_reg_TetR-rel_C_sf"/>
</dbReference>
<dbReference type="PANTHER" id="PTHR30055">
    <property type="entry name" value="HTH-TYPE TRANSCRIPTIONAL REGULATOR RUTR"/>
    <property type="match status" value="1"/>
</dbReference>
<evidence type="ECO:0000256" key="4">
    <source>
        <dbReference type="PROSITE-ProRule" id="PRU00335"/>
    </source>
</evidence>
<dbReference type="Pfam" id="PF00440">
    <property type="entry name" value="TetR_N"/>
    <property type="match status" value="1"/>
</dbReference>
<dbReference type="Proteomes" id="UP001501842">
    <property type="component" value="Unassembled WGS sequence"/>
</dbReference>
<dbReference type="InterPro" id="IPR009057">
    <property type="entry name" value="Homeodomain-like_sf"/>
</dbReference>
<comment type="caution">
    <text evidence="6">The sequence shown here is derived from an EMBL/GenBank/DDBJ whole genome shotgun (WGS) entry which is preliminary data.</text>
</comment>
<reference evidence="6 7" key="1">
    <citation type="journal article" date="2019" name="Int. J. Syst. Evol. Microbiol.">
        <title>The Global Catalogue of Microorganisms (GCM) 10K type strain sequencing project: providing services to taxonomists for standard genome sequencing and annotation.</title>
        <authorList>
            <consortium name="The Broad Institute Genomics Platform"/>
            <consortium name="The Broad Institute Genome Sequencing Center for Infectious Disease"/>
            <person name="Wu L."/>
            <person name="Ma J."/>
        </authorList>
    </citation>
    <scope>NUCLEOTIDE SEQUENCE [LARGE SCALE GENOMIC DNA]</scope>
    <source>
        <strain evidence="6 7">JCM 8201</strain>
    </source>
</reference>
<evidence type="ECO:0000256" key="1">
    <source>
        <dbReference type="ARBA" id="ARBA00023015"/>
    </source>
</evidence>
<dbReference type="PRINTS" id="PR00455">
    <property type="entry name" value="HTHTETR"/>
</dbReference>
<organism evidence="6 7">
    <name type="scientific">Actinocorallia aurantiaca</name>
    <dbReference type="NCBI Taxonomy" id="46204"/>
    <lineage>
        <taxon>Bacteria</taxon>
        <taxon>Bacillati</taxon>
        <taxon>Actinomycetota</taxon>
        <taxon>Actinomycetes</taxon>
        <taxon>Streptosporangiales</taxon>
        <taxon>Thermomonosporaceae</taxon>
        <taxon>Actinocorallia</taxon>
    </lineage>
</organism>
<dbReference type="Gene3D" id="1.10.10.60">
    <property type="entry name" value="Homeodomain-like"/>
    <property type="match status" value="1"/>
</dbReference>
<feature type="DNA-binding region" description="H-T-H motif" evidence="4">
    <location>
        <begin position="27"/>
        <end position="46"/>
    </location>
</feature>
<keyword evidence="2 4" id="KW-0238">DNA-binding</keyword>
<protein>
    <submittedName>
        <fullName evidence="6">TetR/AcrR family transcriptional regulator</fullName>
    </submittedName>
</protein>
<dbReference type="SUPFAM" id="SSF46689">
    <property type="entry name" value="Homeodomain-like"/>
    <property type="match status" value="1"/>
</dbReference>
<name>A0ABN3U9R7_9ACTN</name>
<evidence type="ECO:0000313" key="7">
    <source>
        <dbReference type="Proteomes" id="UP001501842"/>
    </source>
</evidence>